<evidence type="ECO:0000313" key="2">
    <source>
        <dbReference type="Proteomes" id="UP000229115"/>
    </source>
</evidence>
<reference evidence="1 2" key="1">
    <citation type="submission" date="2015-10" db="EMBL/GenBank/DDBJ databases">
        <title>Large-scale maps of variable infection efficiencies in aquatic Bacteriodetes phage-host model systems.</title>
        <authorList>
            <person name="Holmfeldt K."/>
            <person name="Solonenko N."/>
            <person name="Howard-Varona C."/>
            <person name="Moreno M."/>
            <person name="Malmstrom R.R."/>
            <person name="Blow M.J."/>
            <person name="Sullivan M.B."/>
        </authorList>
    </citation>
    <scope>NUCLEOTIDE SEQUENCE [LARGE SCALE GENOMIC DNA]</scope>
</reference>
<gene>
    <name evidence="1" type="ORF">Phi4113_194</name>
</gene>
<proteinExistence type="predicted"/>
<protein>
    <submittedName>
        <fullName evidence="1">Uncharacterized protein</fullName>
    </submittedName>
</protein>
<name>A0A0S2MWA4_9CAUD</name>
<sequence length="43" mass="5272">MGVIAIIIAYFYFKPFIALDKESNKWFIHYWSIDRSKILKYEL</sequence>
<dbReference type="Proteomes" id="UP000229115">
    <property type="component" value="Segment"/>
</dbReference>
<organism evidence="1 2">
    <name type="scientific">Cellulophaga phage phi4:1_13</name>
    <dbReference type="NCBI Taxonomy" id="1747284"/>
    <lineage>
        <taxon>Viruses</taxon>
        <taxon>Duplodnaviria</taxon>
        <taxon>Heunggongvirae</taxon>
        <taxon>Uroviricota</taxon>
        <taxon>Caudoviricetes</taxon>
        <taxon>Lightbulbvirus</taxon>
        <taxon>Lightbulbvirus Cba41</taxon>
    </lineage>
</organism>
<accession>A0A0S2MWA4</accession>
<dbReference type="EMBL" id="KT962245">
    <property type="protein sequence ID" value="ALO80203.1"/>
    <property type="molecule type" value="Genomic_RNA"/>
</dbReference>
<evidence type="ECO:0000313" key="1">
    <source>
        <dbReference type="EMBL" id="ALO80203.1"/>
    </source>
</evidence>